<dbReference type="EMBL" id="GBXM01102818">
    <property type="protein sequence ID" value="JAH05759.1"/>
    <property type="molecule type" value="Transcribed_RNA"/>
</dbReference>
<reference evidence="1" key="1">
    <citation type="submission" date="2014-11" db="EMBL/GenBank/DDBJ databases">
        <authorList>
            <person name="Amaro Gonzalez C."/>
        </authorList>
    </citation>
    <scope>NUCLEOTIDE SEQUENCE</scope>
</reference>
<proteinExistence type="predicted"/>
<organism evidence="1">
    <name type="scientific">Anguilla anguilla</name>
    <name type="common">European freshwater eel</name>
    <name type="synonym">Muraena anguilla</name>
    <dbReference type="NCBI Taxonomy" id="7936"/>
    <lineage>
        <taxon>Eukaryota</taxon>
        <taxon>Metazoa</taxon>
        <taxon>Chordata</taxon>
        <taxon>Craniata</taxon>
        <taxon>Vertebrata</taxon>
        <taxon>Euteleostomi</taxon>
        <taxon>Actinopterygii</taxon>
        <taxon>Neopterygii</taxon>
        <taxon>Teleostei</taxon>
        <taxon>Anguilliformes</taxon>
        <taxon>Anguillidae</taxon>
        <taxon>Anguilla</taxon>
    </lineage>
</organism>
<name>A0A0E9PMP3_ANGAN</name>
<reference evidence="1" key="2">
    <citation type="journal article" date="2015" name="Fish Shellfish Immunol.">
        <title>Early steps in the European eel (Anguilla anguilla)-Vibrio vulnificus interaction in the gills: Role of the RtxA13 toxin.</title>
        <authorList>
            <person name="Callol A."/>
            <person name="Pajuelo D."/>
            <person name="Ebbesson L."/>
            <person name="Teles M."/>
            <person name="MacKenzie S."/>
            <person name="Amaro C."/>
        </authorList>
    </citation>
    <scope>NUCLEOTIDE SEQUENCE</scope>
</reference>
<evidence type="ECO:0000313" key="1">
    <source>
        <dbReference type="EMBL" id="JAH05759.1"/>
    </source>
</evidence>
<accession>A0A0E9PMP3</accession>
<sequence>MELYKVPEFKTNFSF</sequence>
<protein>
    <submittedName>
        <fullName evidence="1">Uncharacterized protein</fullName>
    </submittedName>
</protein>